<keyword evidence="2" id="KW-0808">Transferase</keyword>
<dbReference type="PANTHER" id="PTHR13693">
    <property type="entry name" value="CLASS II AMINOTRANSFERASE/8-AMINO-7-OXONONANOATE SYNTHASE"/>
    <property type="match status" value="1"/>
</dbReference>
<dbReference type="Proteomes" id="UP001200145">
    <property type="component" value="Unassembled WGS sequence"/>
</dbReference>
<comment type="cofactor">
    <cofactor evidence="1">
        <name>pyridoxal 5'-phosphate</name>
        <dbReference type="ChEBI" id="CHEBI:597326"/>
    </cofactor>
</comment>
<evidence type="ECO:0000256" key="1">
    <source>
        <dbReference type="ARBA" id="ARBA00001933"/>
    </source>
</evidence>
<dbReference type="InterPro" id="IPR015421">
    <property type="entry name" value="PyrdxlP-dep_Trfase_major"/>
</dbReference>
<gene>
    <name evidence="4" type="ORF">L0U88_19485</name>
</gene>
<evidence type="ECO:0000313" key="4">
    <source>
        <dbReference type="EMBL" id="MCF1716834.1"/>
    </source>
</evidence>
<feature type="domain" description="Aminotransferase class I/classII large" evidence="3">
    <location>
        <begin position="40"/>
        <end position="356"/>
    </location>
</feature>
<evidence type="ECO:0000259" key="3">
    <source>
        <dbReference type="Pfam" id="PF00155"/>
    </source>
</evidence>
<keyword evidence="4" id="KW-0032">Aminotransferase</keyword>
<keyword evidence="5" id="KW-1185">Reference proteome</keyword>
<dbReference type="SUPFAM" id="SSF53383">
    <property type="entry name" value="PLP-dependent transferases"/>
    <property type="match status" value="1"/>
</dbReference>
<dbReference type="GO" id="GO:0008483">
    <property type="term" value="F:transaminase activity"/>
    <property type="evidence" value="ECO:0007669"/>
    <property type="project" value="UniProtKB-KW"/>
</dbReference>
<dbReference type="InterPro" id="IPR015422">
    <property type="entry name" value="PyrdxlP-dep_Trfase_small"/>
</dbReference>
<organism evidence="4 5">
    <name type="scientific">Flavihumibacter fluminis</name>
    <dbReference type="NCBI Taxonomy" id="2909236"/>
    <lineage>
        <taxon>Bacteria</taxon>
        <taxon>Pseudomonadati</taxon>
        <taxon>Bacteroidota</taxon>
        <taxon>Chitinophagia</taxon>
        <taxon>Chitinophagales</taxon>
        <taxon>Chitinophagaceae</taxon>
        <taxon>Flavihumibacter</taxon>
    </lineage>
</organism>
<proteinExistence type="predicted"/>
<protein>
    <submittedName>
        <fullName evidence="4">Aminotransferase class I/II-fold pyridoxal phosphate-dependent enzyme</fullName>
    </submittedName>
</protein>
<dbReference type="Gene3D" id="3.90.1150.10">
    <property type="entry name" value="Aspartate Aminotransferase, domain 1"/>
    <property type="match status" value="1"/>
</dbReference>
<reference evidence="4 5" key="1">
    <citation type="submission" date="2022-01" db="EMBL/GenBank/DDBJ databases">
        <title>Flavihumibacter sp. nov., isolated from sediment of a river.</title>
        <authorList>
            <person name="Liu H."/>
        </authorList>
    </citation>
    <scope>NUCLEOTIDE SEQUENCE [LARGE SCALE GENOMIC DNA]</scope>
    <source>
        <strain evidence="4 5">RY-1</strain>
    </source>
</reference>
<evidence type="ECO:0000313" key="5">
    <source>
        <dbReference type="Proteomes" id="UP001200145"/>
    </source>
</evidence>
<evidence type="ECO:0000256" key="2">
    <source>
        <dbReference type="ARBA" id="ARBA00022679"/>
    </source>
</evidence>
<dbReference type="RefSeq" id="WP_234868344.1">
    <property type="nucleotide sequence ID" value="NZ_JAKEVY010000006.1"/>
</dbReference>
<dbReference type="InterPro" id="IPR015424">
    <property type="entry name" value="PyrdxlP-dep_Trfase"/>
</dbReference>
<dbReference type="InterPro" id="IPR050087">
    <property type="entry name" value="AON_synthase_class-II"/>
</dbReference>
<name>A0ABS9BM88_9BACT</name>
<accession>A0ABS9BM88</accession>
<dbReference type="EMBL" id="JAKEVY010000006">
    <property type="protein sequence ID" value="MCF1716834.1"/>
    <property type="molecule type" value="Genomic_DNA"/>
</dbReference>
<dbReference type="InterPro" id="IPR004839">
    <property type="entry name" value="Aminotransferase_I/II_large"/>
</dbReference>
<sequence length="360" mass="39910">MIEKSIYSVNHFRDILPTSIKPDRVVNLNGKPFLFFSGTAYLGMNANPEFTRLMEEGMRIYGSNYGSSRSGNFTIPVYEEAETAMAKHFKADAALTVSSGFMAAQLVVRYFEDKAAFIYAPDCHPALFRNQADSIAGNYRNWINALPGLLQQLPDENIVILTNSIDPLKVNTYDFSWISQLPVNKKITVIIDDSHGLGILGKTGEGVSGLLPEAPSVDIIIVSSLAKAMGMSGGVILAKSSQLSALRTSPFFTAASPMAPAFLYAYLNAEELYKKERADLFRNIHQLQQGLFSLTALRYIHNYPVIFSKDNQLAAKLFEQQILISSFAYPGPEDDKITRIIVSSRHTEEDINFLLGKLVD</sequence>
<dbReference type="Gene3D" id="3.40.640.10">
    <property type="entry name" value="Type I PLP-dependent aspartate aminotransferase-like (Major domain)"/>
    <property type="match status" value="1"/>
</dbReference>
<comment type="caution">
    <text evidence="4">The sequence shown here is derived from an EMBL/GenBank/DDBJ whole genome shotgun (WGS) entry which is preliminary data.</text>
</comment>
<dbReference type="Pfam" id="PF00155">
    <property type="entry name" value="Aminotran_1_2"/>
    <property type="match status" value="1"/>
</dbReference>